<protein>
    <submittedName>
        <fullName evidence="2">Uroporphyrinogen-III synthase</fullName>
        <ecNumber evidence="2">4.2.1.75</ecNumber>
    </submittedName>
</protein>
<dbReference type="PANTHER" id="PTHR12390:SF0">
    <property type="entry name" value="UROPORPHYRINOGEN-III SYNTHASE"/>
    <property type="match status" value="1"/>
</dbReference>
<dbReference type="Proteomes" id="UP001357452">
    <property type="component" value="Unassembled WGS sequence"/>
</dbReference>
<keyword evidence="3" id="KW-1185">Reference proteome</keyword>
<dbReference type="InterPro" id="IPR003754">
    <property type="entry name" value="4pyrrol_synth_uPrphyn_synth"/>
</dbReference>
<dbReference type="PANTHER" id="PTHR12390">
    <property type="entry name" value="UROPORPHYRINOGEN III SYNTHASE"/>
    <property type="match status" value="1"/>
</dbReference>
<proteinExistence type="predicted"/>
<name>A0ABU7RI11_9BACT</name>
<organism evidence="2 3">
    <name type="scientific">Niabella digestorum</name>
    <dbReference type="NCBI Taxonomy" id="3117701"/>
    <lineage>
        <taxon>Bacteria</taxon>
        <taxon>Pseudomonadati</taxon>
        <taxon>Bacteroidota</taxon>
        <taxon>Chitinophagia</taxon>
        <taxon>Chitinophagales</taxon>
        <taxon>Chitinophagaceae</taxon>
        <taxon>Niabella</taxon>
    </lineage>
</organism>
<dbReference type="Gene3D" id="3.40.50.10090">
    <property type="match status" value="2"/>
</dbReference>
<dbReference type="InterPro" id="IPR036108">
    <property type="entry name" value="4pyrrol_syn_uPrphyn_synt_sf"/>
</dbReference>
<evidence type="ECO:0000259" key="1">
    <source>
        <dbReference type="Pfam" id="PF02602"/>
    </source>
</evidence>
<evidence type="ECO:0000313" key="3">
    <source>
        <dbReference type="Proteomes" id="UP001357452"/>
    </source>
</evidence>
<dbReference type="GO" id="GO:0004852">
    <property type="term" value="F:uroporphyrinogen-III synthase activity"/>
    <property type="evidence" value="ECO:0007669"/>
    <property type="project" value="UniProtKB-EC"/>
</dbReference>
<accession>A0ABU7RI11</accession>
<dbReference type="Pfam" id="PF02602">
    <property type="entry name" value="HEM4"/>
    <property type="match status" value="1"/>
</dbReference>
<feature type="domain" description="Tetrapyrrole biosynthesis uroporphyrinogen III synthase" evidence="1">
    <location>
        <begin position="16"/>
        <end position="215"/>
    </location>
</feature>
<dbReference type="InterPro" id="IPR039793">
    <property type="entry name" value="UROS/Hem4"/>
</dbReference>
<comment type="caution">
    <text evidence="2">The sequence shown here is derived from an EMBL/GenBank/DDBJ whole genome shotgun (WGS) entry which is preliminary data.</text>
</comment>
<dbReference type="CDD" id="cd06578">
    <property type="entry name" value="HemD"/>
    <property type="match status" value="1"/>
</dbReference>
<keyword evidence="2" id="KW-0456">Lyase</keyword>
<dbReference type="SUPFAM" id="SSF69618">
    <property type="entry name" value="HemD-like"/>
    <property type="match status" value="1"/>
</dbReference>
<gene>
    <name evidence="2" type="ORF">V2H41_09795</name>
</gene>
<dbReference type="EMBL" id="JAZGLY010000005">
    <property type="protein sequence ID" value="MEE6187566.1"/>
    <property type="molecule type" value="Genomic_DNA"/>
</dbReference>
<evidence type="ECO:0000313" key="2">
    <source>
        <dbReference type="EMBL" id="MEE6187566.1"/>
    </source>
</evidence>
<sequence>MDVLSTRMLEPVLLQDAQAKGIRIDCIPFIEIRHRSTSDIVQQLGDLNSRDIFVFTSQHAVHAVMELIKNLYNKTYCIEGVTADTVRKTTLNIRATAPYAKELIKLIEIDREAHYYFFCGDKRLPTIPRFLQQNKLRFSEIICYENIAVPQKLHKQYEAIMFYSPSGVESYFSLNTPQPSQKYYCIGSTTAQALSKYCKENIIIAEKPEIRAMLEKING</sequence>
<reference evidence="2 3" key="1">
    <citation type="submission" date="2024-01" db="EMBL/GenBank/DDBJ databases">
        <title>Niabella digestum sp. nov., isolated from waste digestion system.</title>
        <authorList>
            <person name="Zhang L."/>
        </authorList>
    </citation>
    <scope>NUCLEOTIDE SEQUENCE [LARGE SCALE GENOMIC DNA]</scope>
    <source>
        <strain evidence="2 3">A18</strain>
    </source>
</reference>
<dbReference type="EC" id="4.2.1.75" evidence="2"/>